<accession>A0A6L2P6P2</accession>
<name>A0A6L2P6P2_TANCI</name>
<keyword evidence="2" id="KW-0548">Nucleotidyltransferase</keyword>
<dbReference type="PANTHER" id="PTHR34427:SF5">
    <property type="entry name" value="DUF4283 DOMAIN-CONTAINING PROTEIN"/>
    <property type="match status" value="1"/>
</dbReference>
<gene>
    <name evidence="2" type="ORF">Tci_066078</name>
</gene>
<dbReference type="InterPro" id="IPR036691">
    <property type="entry name" value="Endo/exonu/phosph_ase_sf"/>
</dbReference>
<dbReference type="PANTHER" id="PTHR34427">
    <property type="entry name" value="DUF4283 DOMAIN PROTEIN"/>
    <property type="match status" value="1"/>
</dbReference>
<dbReference type="AlphaFoldDB" id="A0A6L2P6P2"/>
<proteinExistence type="predicted"/>
<dbReference type="Gene3D" id="3.60.10.10">
    <property type="entry name" value="Endonuclease/exonuclease/phosphatase"/>
    <property type="match status" value="1"/>
</dbReference>
<feature type="region of interest" description="Disordered" evidence="1">
    <location>
        <begin position="337"/>
        <end position="382"/>
    </location>
</feature>
<dbReference type="SUPFAM" id="SSF56219">
    <property type="entry name" value="DNase I-like"/>
    <property type="match status" value="1"/>
</dbReference>
<comment type="caution">
    <text evidence="2">The sequence shown here is derived from an EMBL/GenBank/DDBJ whole genome shotgun (WGS) entry which is preliminary data.</text>
</comment>
<sequence length="616" mass="68910">MNLQSPPLSSLSTTTVTYRSVFRTSFRCRRKTTSSELKAAQEVPRFSVASSAPSHKVTVHDRQRDVVHEFYVPEANVVRYERTSSPAKPSVPPNPAGGNSFASVLKSKSHPVFYASPSPAMVIDDSCVVTRELDNCVMGEIKQFSAINNLYVLLSNEGFPNVKIVYLGGLERIVWVDIEGIPLHAWSHATFKKIGSKWGAVLELEESKDDMFARKRICIKTSQEDNILEKFKIIVKGKVYVIRAKELFTWSPTFKEVKDVVYYTDNESVGGDDEVNDKNSKQANLNEGTDDEAVSDTVFGESNEVHTNDKEQLNSIEKETSDDPFNIYNLLNKRKDGVSNSDASIPFPPGFTPNIADDVNQNAHHGELGSNSEKSKNLSDDLNSRVVEDTQHVDDYSSPVTNKSGKVGRTGGSILDLLDNMIKVGLGSKAKKNWIRELNNIHKVSFLTIQETKMDLISAMDVKVLWGNYNFEYIFSESLGNSGGILCAWDKYLFHKEQHTISDNFVVVYGTWLSSKAKMLIISIYAPQQDAGKRALWSFISSIIARWDGECIVMGDINEVRFVGERMGSVFNPRGARDFNSFISTSGLTELQLEGYSFTWCHPSATKMSKLDRFLV</sequence>
<organism evidence="2">
    <name type="scientific">Tanacetum cinerariifolium</name>
    <name type="common">Dalmatian daisy</name>
    <name type="synonym">Chrysanthemum cinerariifolium</name>
    <dbReference type="NCBI Taxonomy" id="118510"/>
    <lineage>
        <taxon>Eukaryota</taxon>
        <taxon>Viridiplantae</taxon>
        <taxon>Streptophyta</taxon>
        <taxon>Embryophyta</taxon>
        <taxon>Tracheophyta</taxon>
        <taxon>Spermatophyta</taxon>
        <taxon>Magnoliopsida</taxon>
        <taxon>eudicotyledons</taxon>
        <taxon>Gunneridae</taxon>
        <taxon>Pentapetalae</taxon>
        <taxon>asterids</taxon>
        <taxon>campanulids</taxon>
        <taxon>Asterales</taxon>
        <taxon>Asteraceae</taxon>
        <taxon>Asteroideae</taxon>
        <taxon>Anthemideae</taxon>
        <taxon>Anthemidinae</taxon>
        <taxon>Tanacetum</taxon>
    </lineage>
</organism>
<keyword evidence="2" id="KW-0695">RNA-directed DNA polymerase</keyword>
<dbReference type="EMBL" id="BKCJ010010996">
    <property type="protein sequence ID" value="GEU94100.1"/>
    <property type="molecule type" value="Genomic_DNA"/>
</dbReference>
<feature type="compositionally biased region" description="Basic and acidic residues" evidence="1">
    <location>
        <begin position="373"/>
        <end position="382"/>
    </location>
</feature>
<feature type="region of interest" description="Disordered" evidence="1">
    <location>
        <begin position="268"/>
        <end position="292"/>
    </location>
</feature>
<evidence type="ECO:0000313" key="2">
    <source>
        <dbReference type="EMBL" id="GEU94100.1"/>
    </source>
</evidence>
<dbReference type="GO" id="GO:0003964">
    <property type="term" value="F:RNA-directed DNA polymerase activity"/>
    <property type="evidence" value="ECO:0007669"/>
    <property type="project" value="UniProtKB-KW"/>
</dbReference>
<protein>
    <submittedName>
        <fullName evidence="2">RNA-directed DNA polymerase, eukaryota</fullName>
    </submittedName>
</protein>
<reference evidence="2" key="1">
    <citation type="journal article" date="2019" name="Sci. Rep.">
        <title>Draft genome of Tanacetum cinerariifolium, the natural source of mosquito coil.</title>
        <authorList>
            <person name="Yamashiro T."/>
            <person name="Shiraishi A."/>
            <person name="Satake H."/>
            <person name="Nakayama K."/>
        </authorList>
    </citation>
    <scope>NUCLEOTIDE SEQUENCE</scope>
</reference>
<keyword evidence="2" id="KW-0808">Transferase</keyword>
<evidence type="ECO:0000256" key="1">
    <source>
        <dbReference type="SAM" id="MobiDB-lite"/>
    </source>
</evidence>